<keyword evidence="3" id="KW-1003">Cell membrane</keyword>
<feature type="transmembrane region" description="Helical" evidence="7">
    <location>
        <begin position="99"/>
        <end position="122"/>
    </location>
</feature>
<dbReference type="eggNOG" id="COG0601">
    <property type="taxonomic scope" value="Bacteria"/>
</dbReference>
<dbReference type="PANTHER" id="PTHR43163">
    <property type="entry name" value="DIPEPTIDE TRANSPORT SYSTEM PERMEASE PROTEIN DPPB-RELATED"/>
    <property type="match status" value="1"/>
</dbReference>
<name>A0A086YAD3_9RHOB</name>
<evidence type="ECO:0000256" key="7">
    <source>
        <dbReference type="RuleBase" id="RU363032"/>
    </source>
</evidence>
<evidence type="ECO:0000313" key="8">
    <source>
        <dbReference type="EMBL" id="KFI31233.1"/>
    </source>
</evidence>
<dbReference type="OrthoDB" id="9807402at2"/>
<evidence type="ECO:0000256" key="5">
    <source>
        <dbReference type="ARBA" id="ARBA00022989"/>
    </source>
</evidence>
<accession>A0A086YAD3</accession>
<protein>
    <submittedName>
        <fullName evidence="8">Peptide ABC transporter permease</fullName>
    </submittedName>
</protein>
<evidence type="ECO:0000256" key="4">
    <source>
        <dbReference type="ARBA" id="ARBA00022692"/>
    </source>
</evidence>
<evidence type="ECO:0000256" key="6">
    <source>
        <dbReference type="ARBA" id="ARBA00023136"/>
    </source>
</evidence>
<keyword evidence="9" id="KW-1185">Reference proteome</keyword>
<dbReference type="RefSeq" id="WP_035707536.1">
    <property type="nucleotide sequence ID" value="NZ_CAMIFG010000110.1"/>
</dbReference>
<dbReference type="GO" id="GO:0005886">
    <property type="term" value="C:plasma membrane"/>
    <property type="evidence" value="ECO:0007669"/>
    <property type="project" value="UniProtKB-SubCell"/>
</dbReference>
<comment type="caution">
    <text evidence="8">The sequence shown here is derived from an EMBL/GenBank/DDBJ whole genome shotgun (WGS) entry which is preliminary data.</text>
</comment>
<keyword evidence="5 7" id="KW-1133">Transmembrane helix</keyword>
<keyword evidence="6 7" id="KW-0472">Membrane</keyword>
<keyword evidence="4 7" id="KW-0812">Transmembrane</keyword>
<evidence type="ECO:0000256" key="3">
    <source>
        <dbReference type="ARBA" id="ARBA00022475"/>
    </source>
</evidence>
<dbReference type="SUPFAM" id="SSF161098">
    <property type="entry name" value="MetI-like"/>
    <property type="match status" value="1"/>
</dbReference>
<reference evidence="8 9" key="1">
    <citation type="submission" date="2014-03" db="EMBL/GenBank/DDBJ databases">
        <title>Genome of Haematobacter massiliensis CCUG 47968.</title>
        <authorList>
            <person name="Wang D."/>
            <person name="Wang G."/>
        </authorList>
    </citation>
    <scope>NUCLEOTIDE SEQUENCE [LARGE SCALE GENOMIC DNA]</scope>
    <source>
        <strain evidence="8 9">CCUG 47968</strain>
    </source>
</reference>
<dbReference type="Gene3D" id="1.10.3720.10">
    <property type="entry name" value="MetI-like"/>
    <property type="match status" value="1"/>
</dbReference>
<comment type="subcellular location">
    <subcellularLocation>
        <location evidence="1 7">Cell membrane</location>
        <topology evidence="1 7">Multi-pass membrane protein</topology>
    </subcellularLocation>
</comment>
<dbReference type="PROSITE" id="PS50928">
    <property type="entry name" value="ABC_TM1"/>
    <property type="match status" value="1"/>
</dbReference>
<feature type="transmembrane region" description="Helical" evidence="7">
    <location>
        <begin position="257"/>
        <end position="279"/>
    </location>
</feature>
<feature type="transmembrane region" description="Helical" evidence="7">
    <location>
        <begin position="134"/>
        <end position="156"/>
    </location>
</feature>
<evidence type="ECO:0000256" key="1">
    <source>
        <dbReference type="ARBA" id="ARBA00004651"/>
    </source>
</evidence>
<evidence type="ECO:0000313" key="9">
    <source>
        <dbReference type="Proteomes" id="UP000028826"/>
    </source>
</evidence>
<proteinExistence type="inferred from homology"/>
<dbReference type="EMBL" id="JGYG01000002">
    <property type="protein sequence ID" value="KFI31233.1"/>
    <property type="molecule type" value="Genomic_DNA"/>
</dbReference>
<dbReference type="InterPro" id="IPR035906">
    <property type="entry name" value="MetI-like_sf"/>
</dbReference>
<evidence type="ECO:0000256" key="2">
    <source>
        <dbReference type="ARBA" id="ARBA00022448"/>
    </source>
</evidence>
<organism evidence="8 9">
    <name type="scientific">Haematobacter massiliensis</name>
    <dbReference type="NCBI Taxonomy" id="195105"/>
    <lineage>
        <taxon>Bacteria</taxon>
        <taxon>Pseudomonadati</taxon>
        <taxon>Pseudomonadota</taxon>
        <taxon>Alphaproteobacteria</taxon>
        <taxon>Rhodobacterales</taxon>
        <taxon>Paracoccaceae</taxon>
        <taxon>Haematobacter</taxon>
    </lineage>
</organism>
<sequence length="336" mass="35346">MKFLLFRCLAALPTLFAVVCLGFMMTRLLPGDPATLYASQPGMTEAEIGALRTELALDKPLPAQFGAYVVGLAGGDLGYSRAMGRPVAEEIARRLPASLELALCALLIALSLGCAVGISGALRPASRIDRMGSLLSATCLSVPTFVTALFLSHVLYDKLGWLPEPVGRLDPFLPYPEKITGFLIIDSLAAGDGRALASSIAHLVLPAMTMAIFALGPIARITRTAMAEAVSADYFRAGRARGLGAGRLIGSYALRNALLPITTTAGLTFAYLFGANVVVEKMFAWPGLGSFAMDALIALDYAALQGFLLTVAAVLIAANLLVDLAHALIDPRTAHR</sequence>
<dbReference type="InterPro" id="IPR045621">
    <property type="entry name" value="BPD_transp_1_N"/>
</dbReference>
<keyword evidence="2 7" id="KW-0813">Transport</keyword>
<dbReference type="Proteomes" id="UP000028826">
    <property type="component" value="Unassembled WGS sequence"/>
</dbReference>
<gene>
    <name evidence="8" type="ORF">CN97_09380</name>
</gene>
<dbReference type="Pfam" id="PF00528">
    <property type="entry name" value="BPD_transp_1"/>
    <property type="match status" value="1"/>
</dbReference>
<dbReference type="Pfam" id="PF19300">
    <property type="entry name" value="BPD_transp_1_N"/>
    <property type="match status" value="1"/>
</dbReference>
<dbReference type="AlphaFoldDB" id="A0A086YAD3"/>
<dbReference type="PANTHER" id="PTHR43163:SF6">
    <property type="entry name" value="DIPEPTIDE TRANSPORT SYSTEM PERMEASE PROTEIN DPPB-RELATED"/>
    <property type="match status" value="1"/>
</dbReference>
<comment type="similarity">
    <text evidence="7">Belongs to the binding-protein-dependent transport system permease family.</text>
</comment>
<dbReference type="STRING" id="195105.CN97_09380"/>
<feature type="transmembrane region" description="Helical" evidence="7">
    <location>
        <begin position="299"/>
        <end position="322"/>
    </location>
</feature>
<dbReference type="InterPro" id="IPR000515">
    <property type="entry name" value="MetI-like"/>
</dbReference>
<dbReference type="GO" id="GO:0071916">
    <property type="term" value="F:dipeptide transmembrane transporter activity"/>
    <property type="evidence" value="ECO:0007669"/>
    <property type="project" value="TreeGrafter"/>
</dbReference>
<dbReference type="CDD" id="cd06261">
    <property type="entry name" value="TM_PBP2"/>
    <property type="match status" value="1"/>
</dbReference>
<feature type="transmembrane region" description="Helical" evidence="7">
    <location>
        <begin position="195"/>
        <end position="216"/>
    </location>
</feature>